<gene>
    <name evidence="3" type="ORF">ACFPP9_19660</name>
</gene>
<feature type="domain" description="HIT" evidence="2">
    <location>
        <begin position="9"/>
        <end position="116"/>
    </location>
</feature>
<evidence type="ECO:0000259" key="2">
    <source>
        <dbReference type="PROSITE" id="PS51084"/>
    </source>
</evidence>
<dbReference type="PRINTS" id="PR00332">
    <property type="entry name" value="HISTRIAD"/>
</dbReference>
<evidence type="ECO:0000313" key="3">
    <source>
        <dbReference type="EMBL" id="MFC5518006.1"/>
    </source>
</evidence>
<dbReference type="Pfam" id="PF01230">
    <property type="entry name" value="HIT"/>
    <property type="match status" value="1"/>
</dbReference>
<dbReference type="InterPro" id="IPR011146">
    <property type="entry name" value="HIT-like"/>
</dbReference>
<comment type="caution">
    <text evidence="3">The sequence shown here is derived from an EMBL/GenBank/DDBJ whole genome shotgun (WGS) entry which is preliminary data.</text>
</comment>
<feature type="short sequence motif" description="Histidine triad motif" evidence="1">
    <location>
        <begin position="101"/>
        <end position="105"/>
    </location>
</feature>
<dbReference type="SUPFAM" id="SSF54197">
    <property type="entry name" value="HIT-like"/>
    <property type="match status" value="1"/>
</dbReference>
<organism evidence="3 4">
    <name type="scientific">Kaistia terrae</name>
    <dbReference type="NCBI Taxonomy" id="537017"/>
    <lineage>
        <taxon>Bacteria</taxon>
        <taxon>Pseudomonadati</taxon>
        <taxon>Pseudomonadota</taxon>
        <taxon>Alphaproteobacteria</taxon>
        <taxon>Hyphomicrobiales</taxon>
        <taxon>Kaistiaceae</taxon>
        <taxon>Kaistia</taxon>
    </lineage>
</organism>
<name>A0ABW0Q096_9HYPH</name>
<dbReference type="EMBL" id="JBHSML010000013">
    <property type="protein sequence ID" value="MFC5518006.1"/>
    <property type="molecule type" value="Genomic_DNA"/>
</dbReference>
<dbReference type="InterPro" id="IPR036265">
    <property type="entry name" value="HIT-like_sf"/>
</dbReference>
<keyword evidence="3" id="KW-0489">Methyltransferase</keyword>
<accession>A0ABW0Q096</accession>
<dbReference type="GO" id="GO:0032259">
    <property type="term" value="P:methylation"/>
    <property type="evidence" value="ECO:0007669"/>
    <property type="project" value="UniProtKB-KW"/>
</dbReference>
<dbReference type="CDD" id="cd01277">
    <property type="entry name" value="HINT_subgroup"/>
    <property type="match status" value="1"/>
</dbReference>
<dbReference type="PROSITE" id="PS51084">
    <property type="entry name" value="HIT_2"/>
    <property type="match status" value="1"/>
</dbReference>
<dbReference type="PANTHER" id="PTHR46648">
    <property type="entry name" value="HIT FAMILY PROTEIN 1"/>
    <property type="match status" value="1"/>
</dbReference>
<dbReference type="Proteomes" id="UP001596150">
    <property type="component" value="Unassembled WGS sequence"/>
</dbReference>
<dbReference type="GO" id="GO:0008168">
    <property type="term" value="F:methyltransferase activity"/>
    <property type="evidence" value="ECO:0007669"/>
    <property type="project" value="UniProtKB-KW"/>
</dbReference>
<dbReference type="RefSeq" id="WP_266343817.1">
    <property type="nucleotide sequence ID" value="NZ_JAPKNH010000003.1"/>
</dbReference>
<sequence length="142" mass="15442">MTQYDDANIFARILRGEIPSHSVYEDAEAIAFMDVMPQGPGHLLVVPKAASRNLLDADPAVLSRLMPVVQKLARAAKLAFAADGVTVMQFNEPASGQTVFHLHVHIIPRFDGEPLHPHTGTMEKPEILAENAERVRAALGGK</sequence>
<dbReference type="EC" id="2.1.1.-" evidence="3"/>
<dbReference type="Gene3D" id="3.30.428.10">
    <property type="entry name" value="HIT-like"/>
    <property type="match status" value="1"/>
</dbReference>
<keyword evidence="4" id="KW-1185">Reference proteome</keyword>
<dbReference type="InterPro" id="IPR001310">
    <property type="entry name" value="Histidine_triad_HIT"/>
</dbReference>
<dbReference type="InterPro" id="IPR039384">
    <property type="entry name" value="HINT"/>
</dbReference>
<proteinExistence type="predicted"/>
<dbReference type="PANTHER" id="PTHR46648:SF1">
    <property type="entry name" value="ADENOSINE 5'-MONOPHOSPHORAMIDASE HNT1"/>
    <property type="match status" value="1"/>
</dbReference>
<reference evidence="4" key="1">
    <citation type="journal article" date="2019" name="Int. J. Syst. Evol. Microbiol.">
        <title>The Global Catalogue of Microorganisms (GCM) 10K type strain sequencing project: providing services to taxonomists for standard genome sequencing and annotation.</title>
        <authorList>
            <consortium name="The Broad Institute Genomics Platform"/>
            <consortium name="The Broad Institute Genome Sequencing Center for Infectious Disease"/>
            <person name="Wu L."/>
            <person name="Ma J."/>
        </authorList>
    </citation>
    <scope>NUCLEOTIDE SEQUENCE [LARGE SCALE GENOMIC DNA]</scope>
    <source>
        <strain evidence="4">KACC 12633</strain>
    </source>
</reference>
<evidence type="ECO:0000313" key="4">
    <source>
        <dbReference type="Proteomes" id="UP001596150"/>
    </source>
</evidence>
<protein>
    <submittedName>
        <fullName evidence="3">HIT family protein</fullName>
        <ecNumber evidence="3">2.1.1.-</ecNumber>
    </submittedName>
</protein>
<evidence type="ECO:0000256" key="1">
    <source>
        <dbReference type="PROSITE-ProRule" id="PRU00464"/>
    </source>
</evidence>
<keyword evidence="3" id="KW-0808">Transferase</keyword>